<dbReference type="PRINTS" id="PR00080">
    <property type="entry name" value="SDRFAMILY"/>
</dbReference>
<gene>
    <name evidence="4" type="ORF">OMED0936_LOCUS1240</name>
</gene>
<name>A0A7S0T8H7_9CHLO</name>
<dbReference type="PANTHER" id="PTHR43618">
    <property type="entry name" value="7-ALPHA-HYDROXYSTEROID DEHYDROGENASE"/>
    <property type="match status" value="1"/>
</dbReference>
<dbReference type="InterPro" id="IPR052178">
    <property type="entry name" value="Sec_Metab_Biosynth_SDR"/>
</dbReference>
<protein>
    <submittedName>
        <fullName evidence="4">Uncharacterized protein</fullName>
    </submittedName>
</protein>
<evidence type="ECO:0000256" key="3">
    <source>
        <dbReference type="ARBA" id="ARBA00023002"/>
    </source>
</evidence>
<dbReference type="InterPro" id="IPR002347">
    <property type="entry name" value="SDR_fam"/>
</dbReference>
<comment type="similarity">
    <text evidence="1">Belongs to the short-chain dehydrogenases/reductases (SDR) family.</text>
</comment>
<keyword evidence="3" id="KW-0560">Oxidoreductase</keyword>
<dbReference type="GO" id="GO:0016491">
    <property type="term" value="F:oxidoreductase activity"/>
    <property type="evidence" value="ECO:0007669"/>
    <property type="project" value="UniProtKB-KW"/>
</dbReference>
<dbReference type="InterPro" id="IPR036291">
    <property type="entry name" value="NAD(P)-bd_dom_sf"/>
</dbReference>
<sequence length="285" mass="30472">MPSSSSTFSFDGTNKVVVVTGGNRGIGAGIVHAFTTPSTSNAHDDDANRHNNRPVKRCYVVARSVEDDDVEDERVRASRVIHVKCDLSTAEGAEKVKRVVERVDGDHGVDVLVHNSGTSWGSDLETHSDDGFRKTYELNVVGTFRLTRALLGALTRASTPEDPSRVIIIGSIAGISPQTYPTFSYDASKAALHHLAKKLADEFAMKRKLNITVNVVAPGYVPTKMSNQLSKYGDSSDDIVRNGVPMRRAGTPADVAGAVAFFASTASSWVTGVVLPVDGGFLAKL</sequence>
<dbReference type="PANTHER" id="PTHR43618:SF8">
    <property type="entry name" value="7ALPHA-HYDROXYSTEROID DEHYDROGENASE"/>
    <property type="match status" value="1"/>
</dbReference>
<dbReference type="AlphaFoldDB" id="A0A7S0T8H7"/>
<proteinExistence type="inferred from homology"/>
<evidence type="ECO:0000256" key="1">
    <source>
        <dbReference type="ARBA" id="ARBA00006484"/>
    </source>
</evidence>
<evidence type="ECO:0000256" key="2">
    <source>
        <dbReference type="ARBA" id="ARBA00022857"/>
    </source>
</evidence>
<reference evidence="4" key="1">
    <citation type="submission" date="2021-01" db="EMBL/GenBank/DDBJ databases">
        <authorList>
            <person name="Corre E."/>
            <person name="Pelletier E."/>
            <person name="Niang G."/>
            <person name="Scheremetjew M."/>
            <person name="Finn R."/>
            <person name="Kale V."/>
            <person name="Holt S."/>
            <person name="Cochrane G."/>
            <person name="Meng A."/>
            <person name="Brown T."/>
            <person name="Cohen L."/>
        </authorList>
    </citation>
    <scope>NUCLEOTIDE SEQUENCE</scope>
    <source>
        <strain evidence="4">Clade-D-RCC2573</strain>
    </source>
</reference>
<dbReference type="Pfam" id="PF13561">
    <property type="entry name" value="adh_short_C2"/>
    <property type="match status" value="1"/>
</dbReference>
<dbReference type="EMBL" id="HBFF01001556">
    <property type="protein sequence ID" value="CAD8728663.1"/>
    <property type="molecule type" value="Transcribed_RNA"/>
</dbReference>
<dbReference type="Gene3D" id="3.40.50.720">
    <property type="entry name" value="NAD(P)-binding Rossmann-like Domain"/>
    <property type="match status" value="1"/>
</dbReference>
<dbReference type="SUPFAM" id="SSF51735">
    <property type="entry name" value="NAD(P)-binding Rossmann-fold domains"/>
    <property type="match status" value="1"/>
</dbReference>
<dbReference type="PRINTS" id="PR00081">
    <property type="entry name" value="GDHRDH"/>
</dbReference>
<accession>A0A7S0T8H7</accession>
<keyword evidence="2" id="KW-0521">NADP</keyword>
<organism evidence="4">
    <name type="scientific">Ostreococcus mediterraneus</name>
    <dbReference type="NCBI Taxonomy" id="1486918"/>
    <lineage>
        <taxon>Eukaryota</taxon>
        <taxon>Viridiplantae</taxon>
        <taxon>Chlorophyta</taxon>
        <taxon>Mamiellophyceae</taxon>
        <taxon>Mamiellales</taxon>
        <taxon>Bathycoccaceae</taxon>
        <taxon>Ostreococcus</taxon>
    </lineage>
</organism>
<evidence type="ECO:0000313" key="4">
    <source>
        <dbReference type="EMBL" id="CAD8728663.1"/>
    </source>
</evidence>